<dbReference type="GeneTree" id="ENSGT00940000155281"/>
<feature type="domain" description="Post-SET" evidence="18">
    <location>
        <begin position="394"/>
        <end position="410"/>
    </location>
</feature>
<dbReference type="Pfam" id="PF05965">
    <property type="entry name" value="FYRC"/>
    <property type="match status" value="1"/>
</dbReference>
<dbReference type="Gene3D" id="3.30.160.360">
    <property type="match status" value="1"/>
</dbReference>
<dbReference type="GO" id="GO:0032259">
    <property type="term" value="P:methylation"/>
    <property type="evidence" value="ECO:0007669"/>
    <property type="project" value="UniProtKB-KW"/>
</dbReference>
<keyword evidence="7" id="KW-0677">Repeat</keyword>
<keyword evidence="4" id="KW-0808">Transferase</keyword>
<protein>
    <recommendedName>
        <fullName evidence="14">[histone H3]-lysine(4) N-methyltransferase</fullName>
        <ecNumber evidence="14">2.1.1.364</ecNumber>
    </recommendedName>
</protein>
<dbReference type="SMART" id="SM00541">
    <property type="entry name" value="FYRN"/>
    <property type="match status" value="1"/>
</dbReference>
<evidence type="ECO:0000256" key="1">
    <source>
        <dbReference type="ARBA" id="ARBA00004123"/>
    </source>
</evidence>
<dbReference type="PROSITE" id="PS51542">
    <property type="entry name" value="FYRN"/>
    <property type="match status" value="1"/>
</dbReference>
<dbReference type="InParanoid" id="A0A3B5Q3K8"/>
<comment type="subcellular location">
    <subcellularLocation>
        <location evidence="1">Nucleus</location>
    </subcellularLocation>
</comment>
<keyword evidence="12" id="KW-0804">Transcription</keyword>
<evidence type="ECO:0000256" key="16">
    <source>
        <dbReference type="SAM" id="MobiDB-lite"/>
    </source>
</evidence>
<keyword evidence="13" id="KW-0539">Nucleus</keyword>
<dbReference type="SMART" id="SM00542">
    <property type="entry name" value="FYRC"/>
    <property type="match status" value="1"/>
</dbReference>
<dbReference type="GO" id="GO:0044666">
    <property type="term" value="C:MLL3/4 complex"/>
    <property type="evidence" value="ECO:0007669"/>
    <property type="project" value="TreeGrafter"/>
</dbReference>
<organism evidence="19 20">
    <name type="scientific">Xiphophorus maculatus</name>
    <name type="common">Southern platyfish</name>
    <name type="synonym">Platypoecilus maculatus</name>
    <dbReference type="NCBI Taxonomy" id="8083"/>
    <lineage>
        <taxon>Eukaryota</taxon>
        <taxon>Metazoa</taxon>
        <taxon>Chordata</taxon>
        <taxon>Craniata</taxon>
        <taxon>Vertebrata</taxon>
        <taxon>Euteleostomi</taxon>
        <taxon>Actinopterygii</taxon>
        <taxon>Neopterygii</taxon>
        <taxon>Teleostei</taxon>
        <taxon>Neoteleostei</taxon>
        <taxon>Acanthomorphata</taxon>
        <taxon>Ovalentaria</taxon>
        <taxon>Atherinomorphae</taxon>
        <taxon>Cyprinodontiformes</taxon>
        <taxon>Poeciliidae</taxon>
        <taxon>Poeciliinae</taxon>
        <taxon>Xiphophorus</taxon>
    </lineage>
</organism>
<dbReference type="SMART" id="SM00317">
    <property type="entry name" value="SET"/>
    <property type="match status" value="1"/>
</dbReference>
<dbReference type="InterPro" id="IPR001214">
    <property type="entry name" value="SET_dom"/>
</dbReference>
<dbReference type="GO" id="GO:0045944">
    <property type="term" value="P:positive regulation of transcription by RNA polymerase II"/>
    <property type="evidence" value="ECO:0007669"/>
    <property type="project" value="TreeGrafter"/>
</dbReference>
<keyword evidence="3" id="KW-0489">Methyltransferase</keyword>
<keyword evidence="5" id="KW-0949">S-adenosyl-L-methionine</keyword>
<evidence type="ECO:0000256" key="14">
    <source>
        <dbReference type="ARBA" id="ARBA00023620"/>
    </source>
</evidence>
<dbReference type="OMA" id="PIGYEAC"/>
<dbReference type="PANTHER" id="PTHR45888">
    <property type="entry name" value="HL01030P-RELATED"/>
    <property type="match status" value="1"/>
</dbReference>
<dbReference type="GO" id="GO:0003713">
    <property type="term" value="F:transcription coactivator activity"/>
    <property type="evidence" value="ECO:0007669"/>
    <property type="project" value="TreeGrafter"/>
</dbReference>
<evidence type="ECO:0000256" key="12">
    <source>
        <dbReference type="ARBA" id="ARBA00023163"/>
    </source>
</evidence>
<dbReference type="InterPro" id="IPR003888">
    <property type="entry name" value="FYrich_N"/>
</dbReference>
<comment type="catalytic activity">
    <reaction evidence="15">
        <text>L-lysyl(4)-[histone H3] + S-adenosyl-L-methionine = N(6)-methyl-L-lysyl(4)-[histone H3] + S-adenosyl-L-homocysteine + H(+)</text>
        <dbReference type="Rhea" id="RHEA:60264"/>
        <dbReference type="Rhea" id="RHEA-COMP:15543"/>
        <dbReference type="Rhea" id="RHEA-COMP:15547"/>
        <dbReference type="ChEBI" id="CHEBI:15378"/>
        <dbReference type="ChEBI" id="CHEBI:29969"/>
        <dbReference type="ChEBI" id="CHEBI:57856"/>
        <dbReference type="ChEBI" id="CHEBI:59789"/>
        <dbReference type="ChEBI" id="CHEBI:61929"/>
        <dbReference type="EC" id="2.1.1.364"/>
    </reaction>
    <physiologicalReaction direction="left-to-right" evidence="15">
        <dbReference type="Rhea" id="RHEA:60265"/>
    </physiologicalReaction>
</comment>
<dbReference type="Gene3D" id="2.170.270.10">
    <property type="entry name" value="SET domain"/>
    <property type="match status" value="1"/>
</dbReference>
<keyword evidence="8" id="KW-0863">Zinc-finger</keyword>
<evidence type="ECO:0000256" key="2">
    <source>
        <dbReference type="ARBA" id="ARBA00022553"/>
    </source>
</evidence>
<keyword evidence="10" id="KW-0156">Chromatin regulator</keyword>
<dbReference type="PANTHER" id="PTHR45888:SF1">
    <property type="entry name" value="HISTONE-LYSINE N-METHYLTRANSFERASE 2C"/>
    <property type="match status" value="1"/>
</dbReference>
<sequence>MLCHAHRPRGTAGQALEHELRCFAVFRRVYVQRDEVRQIATAVQQPELGYTFRVGSLVLHAIGQLTPLQMSAFHSPTTIFPIGYEACRIYWSMRHGNRRCRYVCSVEDNDGFPEFTIRVVEQGYQDLILTDTSPKGVWDKVLGPVSDKRAESGTLRLFPVYLKGEDLFGLTVPAVTRITESLPGVEACFRYSFRYGRNPLVELPLMFNPAGCARVEPRTSSSHTSLVVSSSSARSNQNVAQGEGGVPHSKTPVVHPRSSQYRWMKSEWRSNVYLACSRIQGLGLFAARDIEKQTMVIEYNGTVLRNEVAIRKAKVYRSQNRAVFMFRIDSEHVVDATQSGGLARYINHSCAPNCVAEVVTFERGYKIIISCNRRVEKGEELCFDYQFDAIEGQHKIACHCRAPECRKWIN</sequence>
<evidence type="ECO:0000256" key="3">
    <source>
        <dbReference type="ARBA" id="ARBA00022603"/>
    </source>
</evidence>
<dbReference type="Proteomes" id="UP000002852">
    <property type="component" value="Unassembled WGS sequence"/>
</dbReference>
<reference evidence="19" key="3">
    <citation type="submission" date="2025-08" db="UniProtKB">
        <authorList>
            <consortium name="Ensembl"/>
        </authorList>
    </citation>
    <scope>IDENTIFICATION</scope>
    <source>
        <strain evidence="19">JP 163 A</strain>
    </source>
</reference>
<evidence type="ECO:0000256" key="10">
    <source>
        <dbReference type="ARBA" id="ARBA00022853"/>
    </source>
</evidence>
<evidence type="ECO:0000256" key="8">
    <source>
        <dbReference type="ARBA" id="ARBA00022771"/>
    </source>
</evidence>
<accession>A0A3B5Q3K8</accession>
<dbReference type="STRING" id="8083.ENSXMAP00000025690"/>
<evidence type="ECO:0000256" key="13">
    <source>
        <dbReference type="ARBA" id="ARBA00023242"/>
    </source>
</evidence>
<keyword evidence="20" id="KW-1185">Reference proteome</keyword>
<evidence type="ECO:0000259" key="17">
    <source>
        <dbReference type="PROSITE" id="PS50280"/>
    </source>
</evidence>
<evidence type="ECO:0000256" key="15">
    <source>
        <dbReference type="ARBA" id="ARBA00049353"/>
    </source>
</evidence>
<keyword evidence="6" id="KW-0479">Metal-binding</keyword>
<dbReference type="Pfam" id="PF05964">
    <property type="entry name" value="FYRN"/>
    <property type="match status" value="1"/>
</dbReference>
<dbReference type="GO" id="GO:0008270">
    <property type="term" value="F:zinc ion binding"/>
    <property type="evidence" value="ECO:0007669"/>
    <property type="project" value="UniProtKB-KW"/>
</dbReference>
<reference evidence="20" key="1">
    <citation type="submission" date="2012-01" db="EMBL/GenBank/DDBJ databases">
        <authorList>
            <person name="Walter R."/>
            <person name="Schartl M."/>
            <person name="Warren W."/>
        </authorList>
    </citation>
    <scope>NUCLEOTIDE SEQUENCE [LARGE SCALE GENOMIC DNA]</scope>
    <source>
        <strain evidence="20">JP 163 A</strain>
    </source>
</reference>
<reference evidence="20" key="2">
    <citation type="journal article" date="2013" name="Nat. Genet.">
        <title>The genome of the platyfish, Xiphophorus maculatus, provides insights into evolutionary adaptation and several complex traits.</title>
        <authorList>
            <person name="Schartl M."/>
            <person name="Walter R.B."/>
            <person name="Shen Y."/>
            <person name="Garcia T."/>
            <person name="Catchen J."/>
            <person name="Amores A."/>
            <person name="Braasch I."/>
            <person name="Chalopin D."/>
            <person name="Volff J.N."/>
            <person name="Lesch K.P."/>
            <person name="Bisazza A."/>
            <person name="Minx P."/>
            <person name="Hillier L."/>
            <person name="Wilson R.K."/>
            <person name="Fuerstenberg S."/>
            <person name="Boore J."/>
            <person name="Searle S."/>
            <person name="Postlethwait J.H."/>
            <person name="Warren W.C."/>
        </authorList>
    </citation>
    <scope>NUCLEOTIDE SEQUENCE [LARGE SCALE GENOMIC DNA]</scope>
    <source>
        <strain evidence="20">JP 163 A</strain>
    </source>
</reference>
<name>A0A3B5Q3K8_XIPMA</name>
<dbReference type="PROSITE" id="PS50868">
    <property type="entry name" value="POST_SET"/>
    <property type="match status" value="1"/>
</dbReference>
<dbReference type="InterPro" id="IPR046341">
    <property type="entry name" value="SET_dom_sf"/>
</dbReference>
<keyword evidence="9" id="KW-0862">Zinc</keyword>
<feature type="compositionally biased region" description="Low complexity" evidence="16">
    <location>
        <begin position="223"/>
        <end position="235"/>
    </location>
</feature>
<dbReference type="Pfam" id="PF00856">
    <property type="entry name" value="SET"/>
    <property type="match status" value="1"/>
</dbReference>
<evidence type="ECO:0000256" key="4">
    <source>
        <dbReference type="ARBA" id="ARBA00022679"/>
    </source>
</evidence>
<dbReference type="AlphaFoldDB" id="A0A3B5Q3K8"/>
<dbReference type="FunFam" id="3.30.160.360:FF:000001">
    <property type="entry name" value="Histone-lysine N-methyltransferase"/>
    <property type="match status" value="1"/>
</dbReference>
<feature type="domain" description="SET" evidence="17">
    <location>
        <begin position="270"/>
        <end position="386"/>
    </location>
</feature>
<dbReference type="EC" id="2.1.1.364" evidence="14"/>
<evidence type="ECO:0000256" key="7">
    <source>
        <dbReference type="ARBA" id="ARBA00022737"/>
    </source>
</evidence>
<dbReference type="Ensembl" id="ENSXMAT00000032551.1">
    <property type="protein sequence ID" value="ENSXMAP00000025690.1"/>
    <property type="gene ID" value="ENSXMAG00000027313.1"/>
</dbReference>
<dbReference type="InterPro" id="IPR003889">
    <property type="entry name" value="FYrich_C"/>
</dbReference>
<evidence type="ECO:0000256" key="9">
    <source>
        <dbReference type="ARBA" id="ARBA00022833"/>
    </source>
</evidence>
<dbReference type="SUPFAM" id="SSF82199">
    <property type="entry name" value="SET domain"/>
    <property type="match status" value="1"/>
</dbReference>
<feature type="region of interest" description="Disordered" evidence="16">
    <location>
        <begin position="223"/>
        <end position="254"/>
    </location>
</feature>
<evidence type="ECO:0000256" key="11">
    <source>
        <dbReference type="ARBA" id="ARBA00023015"/>
    </source>
</evidence>
<evidence type="ECO:0000256" key="6">
    <source>
        <dbReference type="ARBA" id="ARBA00022723"/>
    </source>
</evidence>
<evidence type="ECO:0000313" key="20">
    <source>
        <dbReference type="Proteomes" id="UP000002852"/>
    </source>
</evidence>
<dbReference type="PROSITE" id="PS50280">
    <property type="entry name" value="SET"/>
    <property type="match status" value="1"/>
</dbReference>
<evidence type="ECO:0000313" key="19">
    <source>
        <dbReference type="Ensembl" id="ENSXMAP00000025690.1"/>
    </source>
</evidence>
<keyword evidence="2" id="KW-0597">Phosphoprotein</keyword>
<dbReference type="InterPro" id="IPR003616">
    <property type="entry name" value="Post-SET_dom"/>
</dbReference>
<evidence type="ECO:0000259" key="18">
    <source>
        <dbReference type="PROSITE" id="PS50868"/>
    </source>
</evidence>
<dbReference type="PROSITE" id="PS51543">
    <property type="entry name" value="FYRC"/>
    <property type="match status" value="1"/>
</dbReference>
<proteinExistence type="predicted"/>
<reference evidence="19" key="4">
    <citation type="submission" date="2025-09" db="UniProtKB">
        <authorList>
            <consortium name="Ensembl"/>
        </authorList>
    </citation>
    <scope>IDENTIFICATION</scope>
    <source>
        <strain evidence="19">JP 163 A</strain>
    </source>
</reference>
<keyword evidence="11" id="KW-0805">Transcription regulation</keyword>
<evidence type="ECO:0000256" key="5">
    <source>
        <dbReference type="ARBA" id="ARBA00022691"/>
    </source>
</evidence>
<dbReference type="GO" id="GO:0140945">
    <property type="term" value="F:histone H3K4 monomethyltransferase activity"/>
    <property type="evidence" value="ECO:0007669"/>
    <property type="project" value="UniProtKB-EC"/>
</dbReference>